<dbReference type="RefSeq" id="WP_226952454.1">
    <property type="nucleotide sequence ID" value="NZ_JACDXW010000001.1"/>
</dbReference>
<sequence>MRHIEHHAQSQQFLYKQDALTCVLQYHLEEQQGKPTIMAITHTGVPSPLEGQGIAADLAKAALEFARGNNWKVRPVCSYIDAYMRRHHSFEPLRA</sequence>
<comment type="caution">
    <text evidence="2">The sequence shown here is derived from an EMBL/GenBank/DDBJ whole genome shotgun (WGS) entry which is preliminary data.</text>
</comment>
<evidence type="ECO:0000259" key="1">
    <source>
        <dbReference type="PROSITE" id="PS51729"/>
    </source>
</evidence>
<reference evidence="2 3" key="1">
    <citation type="submission" date="2020-07" db="EMBL/GenBank/DDBJ databases">
        <title>Pusillimonas sp. nov., isolated from poultry manure in Taiwan.</title>
        <authorList>
            <person name="Lin S.-Y."/>
            <person name="Tang Y.-S."/>
            <person name="Young C.-C."/>
        </authorList>
    </citation>
    <scope>NUCLEOTIDE SEQUENCE [LARGE SCALE GENOMIC DNA]</scope>
    <source>
        <strain evidence="2 3">CC-YST705</strain>
    </source>
</reference>
<evidence type="ECO:0000313" key="2">
    <source>
        <dbReference type="EMBL" id="MCB5362228.1"/>
    </source>
</evidence>
<dbReference type="PROSITE" id="PS51729">
    <property type="entry name" value="GNAT_YJDJ"/>
    <property type="match status" value="1"/>
</dbReference>
<protein>
    <submittedName>
        <fullName evidence="2">N-acetyltransferase</fullName>
    </submittedName>
</protein>
<dbReference type="Pfam" id="PF14542">
    <property type="entry name" value="Acetyltransf_CG"/>
    <property type="match status" value="1"/>
</dbReference>
<dbReference type="PANTHER" id="PTHR31435">
    <property type="entry name" value="PROTEIN NATD1"/>
    <property type="match status" value="1"/>
</dbReference>
<dbReference type="Gene3D" id="3.40.630.30">
    <property type="match status" value="1"/>
</dbReference>
<dbReference type="Proteomes" id="UP000776983">
    <property type="component" value="Unassembled WGS sequence"/>
</dbReference>
<feature type="domain" description="N-acetyltransferase" evidence="1">
    <location>
        <begin position="5"/>
        <end position="95"/>
    </location>
</feature>
<dbReference type="PANTHER" id="PTHR31435:SF9">
    <property type="entry name" value="PROTEIN NATD1"/>
    <property type="match status" value="1"/>
</dbReference>
<dbReference type="InterPro" id="IPR016181">
    <property type="entry name" value="Acyl_CoA_acyltransferase"/>
</dbReference>
<dbReference type="SUPFAM" id="SSF55729">
    <property type="entry name" value="Acyl-CoA N-acyltransferases (Nat)"/>
    <property type="match status" value="1"/>
</dbReference>
<dbReference type="InterPro" id="IPR045057">
    <property type="entry name" value="Gcn5-rel_NAT"/>
</dbReference>
<dbReference type="InterPro" id="IPR031165">
    <property type="entry name" value="GNAT_YJDJ"/>
</dbReference>
<proteinExistence type="predicted"/>
<organism evidence="2 3">
    <name type="scientific">Mesopusillimonas faecipullorum</name>
    <dbReference type="NCBI Taxonomy" id="2755040"/>
    <lineage>
        <taxon>Bacteria</taxon>
        <taxon>Pseudomonadati</taxon>
        <taxon>Pseudomonadota</taxon>
        <taxon>Betaproteobacteria</taxon>
        <taxon>Burkholderiales</taxon>
        <taxon>Alcaligenaceae</taxon>
        <taxon>Mesopusillimonas</taxon>
    </lineage>
</organism>
<dbReference type="EMBL" id="JACDXW010000001">
    <property type="protein sequence ID" value="MCB5362228.1"/>
    <property type="molecule type" value="Genomic_DNA"/>
</dbReference>
<name>A0ABS8C870_9BURK</name>
<keyword evidence="3" id="KW-1185">Reference proteome</keyword>
<accession>A0ABS8C870</accession>
<gene>
    <name evidence="2" type="ORF">H0484_00425</name>
</gene>
<evidence type="ECO:0000313" key="3">
    <source>
        <dbReference type="Proteomes" id="UP000776983"/>
    </source>
</evidence>